<gene>
    <name evidence="1" type="ordered locus">Sbal195_3375</name>
</gene>
<dbReference type="Pfam" id="PF09611">
    <property type="entry name" value="Cas_Csy1"/>
    <property type="match status" value="1"/>
</dbReference>
<dbReference type="RefSeq" id="WP_012197494.1">
    <property type="nucleotide sequence ID" value="NC_009997.1"/>
</dbReference>
<organism evidence="1 2">
    <name type="scientific">Shewanella baltica (strain OS195)</name>
    <dbReference type="NCBI Taxonomy" id="399599"/>
    <lineage>
        <taxon>Bacteria</taxon>
        <taxon>Pseudomonadati</taxon>
        <taxon>Pseudomonadota</taxon>
        <taxon>Gammaproteobacteria</taxon>
        <taxon>Alteromonadales</taxon>
        <taxon>Shewanellaceae</taxon>
        <taxon>Shewanella</taxon>
    </lineage>
</organism>
<dbReference type="AlphaFoldDB" id="A9KZ89"/>
<reference evidence="1 2" key="1">
    <citation type="submission" date="2007-11" db="EMBL/GenBank/DDBJ databases">
        <title>Complete sequence of chromosome of Shewanella baltica OS195.</title>
        <authorList>
            <consortium name="US DOE Joint Genome Institute"/>
            <person name="Copeland A."/>
            <person name="Lucas S."/>
            <person name="Lapidus A."/>
            <person name="Barry K."/>
            <person name="Glavina del Rio T."/>
            <person name="Dalin E."/>
            <person name="Tice H."/>
            <person name="Pitluck S."/>
            <person name="Chain P."/>
            <person name="Malfatti S."/>
            <person name="Shin M."/>
            <person name="Vergez L."/>
            <person name="Schmutz J."/>
            <person name="Larimer F."/>
            <person name="Land M."/>
            <person name="Hauser L."/>
            <person name="Kyrpides N."/>
            <person name="Kim E."/>
            <person name="Brettar I."/>
            <person name="Rodrigues J."/>
            <person name="Konstantinidis K."/>
            <person name="Klappenbach J."/>
            <person name="Hofle M."/>
            <person name="Tiedje J."/>
            <person name="Richardson P."/>
        </authorList>
    </citation>
    <scope>NUCLEOTIDE SEQUENCE [LARGE SCALE GENOMIC DNA]</scope>
    <source>
        <strain evidence="1 2">OS195</strain>
    </source>
</reference>
<dbReference type="CDD" id="cd09735">
    <property type="entry name" value="Csy1_I-F"/>
    <property type="match status" value="1"/>
</dbReference>
<dbReference type="HOGENOM" id="CLU_038921_0_0_6"/>
<evidence type="ECO:0000313" key="1">
    <source>
        <dbReference type="EMBL" id="ABX50537.1"/>
    </source>
</evidence>
<dbReference type="KEGG" id="sbn:Sbal195_3375"/>
<dbReference type="GeneID" id="11773418"/>
<evidence type="ECO:0000313" key="2">
    <source>
        <dbReference type="Proteomes" id="UP000000770"/>
    </source>
</evidence>
<dbReference type="EMBL" id="CP000891">
    <property type="protein sequence ID" value="ABX50537.1"/>
    <property type="molecule type" value="Genomic_DNA"/>
</dbReference>
<accession>A9KZ89</accession>
<sequence length="453" mass="50588">MELTLSDALADYIAQRKQTKLEPLQKARDKMLEKTQEPIEIATANREYAEAAAPIEADFNPVNWLTDAAKRAKQISLATHAAKFTHSDAKASSILVADTAPESQTYLNTASLANKAIDAVGNAAALDVAKLLKISVNGESLIKQLQAQHVDALTAFTQDTELLKEWQLGFARALADEKLTGHTLTKQLYFPVSTALNGDESQHYHLLCPLFSSSLAHELYHHVTSTRFGDEPKAIREARKKGHYHASLEKIFPATAVQNFGGSKPQNISQLNSERYGQSFLLNCAPPHYQAQSKPPLTSASIFSRQLRFKTAGFIREFKAFLAGVTAQENNFKARYQRDYGFVLPIIDVLLNEAAIIQNMTEFAGWATSAECQLKTAHGLWLDVANPEPRFQQERAKGDWQDIIANDFATWLLAQLQNKERYVLGDIEHQYVKKLCLVQLKTFERHTPKHGDA</sequence>
<dbReference type="Proteomes" id="UP000000770">
    <property type="component" value="Chromosome"/>
</dbReference>
<proteinExistence type="predicted"/>
<dbReference type="NCBIfam" id="TIGR02564">
    <property type="entry name" value="cas_Csy1"/>
    <property type="match status" value="1"/>
</dbReference>
<protein>
    <submittedName>
        <fullName evidence="1">CRISPR-associated protein, Csy1 family</fullName>
    </submittedName>
</protein>
<dbReference type="InterPro" id="IPR013397">
    <property type="entry name" value="CRISPR-assoc_prot_Csy1"/>
</dbReference>
<name>A9KZ89_SHEB9</name>